<evidence type="ECO:0000313" key="2">
    <source>
        <dbReference type="Proteomes" id="UP000002572"/>
    </source>
</evidence>
<evidence type="ECO:0000313" key="1">
    <source>
        <dbReference type="EMBL" id="ADU65144.1"/>
    </source>
</evidence>
<dbReference type="AlphaFoldDB" id="E6W766"/>
<dbReference type="HOGENOM" id="CLU_2824075_0_0_0"/>
<organism evidence="1 2">
    <name type="scientific">Desulfurispirillum indicum (strain ATCC BAA-1389 / DSM 22839 / S5)</name>
    <dbReference type="NCBI Taxonomy" id="653733"/>
    <lineage>
        <taxon>Bacteria</taxon>
        <taxon>Pseudomonadati</taxon>
        <taxon>Chrysiogenota</taxon>
        <taxon>Chrysiogenia</taxon>
        <taxon>Chrysiogenales</taxon>
        <taxon>Chrysiogenaceae</taxon>
        <taxon>Desulfurispirillum</taxon>
    </lineage>
</organism>
<dbReference type="Proteomes" id="UP000002572">
    <property type="component" value="Chromosome"/>
</dbReference>
<dbReference type="STRING" id="653733.Selin_0388"/>
<dbReference type="RefSeq" id="WP_013505033.1">
    <property type="nucleotide sequence ID" value="NC_014836.1"/>
</dbReference>
<keyword evidence="2" id="KW-1185">Reference proteome</keyword>
<name>E6W766_DESIS</name>
<reference evidence="1 2" key="1">
    <citation type="submission" date="2010-12" db="EMBL/GenBank/DDBJ databases">
        <title>Complete sequence of Desulfurispirillum indicum S5.</title>
        <authorList>
            <consortium name="US DOE Joint Genome Institute"/>
            <person name="Lucas S."/>
            <person name="Copeland A."/>
            <person name="Lapidus A."/>
            <person name="Cheng J.-F."/>
            <person name="Goodwin L."/>
            <person name="Pitluck S."/>
            <person name="Chertkov O."/>
            <person name="Held B."/>
            <person name="Detter J.C."/>
            <person name="Han C."/>
            <person name="Tapia R."/>
            <person name="Land M."/>
            <person name="Hauser L."/>
            <person name="Kyrpides N."/>
            <person name="Ivanova N."/>
            <person name="Mikhailova N."/>
            <person name="Haggblom M."/>
            <person name="Rauschenbach I."/>
            <person name="Bini E."/>
            <person name="Woyke T."/>
        </authorList>
    </citation>
    <scope>NUCLEOTIDE SEQUENCE [LARGE SCALE GENOMIC DNA]</scope>
    <source>
        <strain evidence="2">ATCC BAA-1389 / DSM 22839 / S5</strain>
    </source>
</reference>
<gene>
    <name evidence="1" type="ordered locus">Selin_0388</name>
</gene>
<dbReference type="EMBL" id="CP002432">
    <property type="protein sequence ID" value="ADU65144.1"/>
    <property type="molecule type" value="Genomic_DNA"/>
</dbReference>
<sequence>MEDFNKPRCAVLEFYGRDVWEKAVEVTGDPRFVYCQGEKWWDEFAVAQGFGHLDEGGSFVRTSPRS</sequence>
<dbReference type="KEGG" id="din:Selin_0388"/>
<protein>
    <submittedName>
        <fullName evidence="1">Uncharacterized protein</fullName>
    </submittedName>
</protein>
<proteinExistence type="predicted"/>
<dbReference type="InParanoid" id="E6W766"/>
<accession>E6W766</accession>